<reference evidence="1" key="1">
    <citation type="journal article" date="2021" name="New Phytol.">
        <title>Evolutionary innovations through gain and loss of genes in the ectomycorrhizal Boletales.</title>
        <authorList>
            <person name="Wu G."/>
            <person name="Miyauchi S."/>
            <person name="Morin E."/>
            <person name="Kuo A."/>
            <person name="Drula E."/>
            <person name="Varga T."/>
            <person name="Kohler A."/>
            <person name="Feng B."/>
            <person name="Cao Y."/>
            <person name="Lipzen A."/>
            <person name="Daum C."/>
            <person name="Hundley H."/>
            <person name="Pangilinan J."/>
            <person name="Johnson J."/>
            <person name="Barry K."/>
            <person name="LaButti K."/>
            <person name="Ng V."/>
            <person name="Ahrendt S."/>
            <person name="Min B."/>
            <person name="Choi I.G."/>
            <person name="Park H."/>
            <person name="Plett J.M."/>
            <person name="Magnuson J."/>
            <person name="Spatafora J.W."/>
            <person name="Nagy L.G."/>
            <person name="Henrissat B."/>
            <person name="Grigoriev I.V."/>
            <person name="Yang Z.L."/>
            <person name="Xu J."/>
            <person name="Martin F.M."/>
        </authorList>
    </citation>
    <scope>NUCLEOTIDE SEQUENCE</scope>
    <source>
        <strain evidence="1">KUC20120723A-06</strain>
    </source>
</reference>
<gene>
    <name evidence="1" type="ORF">BV22DRAFT_1050905</name>
</gene>
<protein>
    <submittedName>
        <fullName evidence="1">Uncharacterized protein</fullName>
    </submittedName>
</protein>
<dbReference type="Proteomes" id="UP000790709">
    <property type="component" value="Unassembled WGS sequence"/>
</dbReference>
<evidence type="ECO:0000313" key="1">
    <source>
        <dbReference type="EMBL" id="KAH7919668.1"/>
    </source>
</evidence>
<accession>A0ACB8B3D0</accession>
<dbReference type="EMBL" id="MU266641">
    <property type="protein sequence ID" value="KAH7919668.1"/>
    <property type="molecule type" value="Genomic_DNA"/>
</dbReference>
<sequence length="343" mass="36472">MRNTKNVVVWVLGSGNLARKGRKAGMETNNISLKSVSRTTLCPITTPKGVYHSTEGVSEFSIKSLNPSDVNACLILAPPKALATLPDIGTVPHEHGRITPAPASRSMRPPTVHRHTNSAHLRPTPSPPATHIIHELVVPPHSRSPAAGDPLTQDLSSPTHDPAAAPTPHPQARHTRRILGDGMDTGNGDGVDVDSGDEITQLRRLVLIGRDEVRLGKRVRSRWIRPLVGGFPVDGTSVHYPDVNRADGALVEIVPKSLSTTTSNSAVTTRYPILVTTSTGTPSMAMTTPGYLPFTCHAFGIFTVQSSLYLSVELSLGVAASSSLVIVIPSTLSTWVVSAANHI</sequence>
<proteinExistence type="predicted"/>
<name>A0ACB8B3D0_9AGAM</name>
<comment type="caution">
    <text evidence="1">The sequence shown here is derived from an EMBL/GenBank/DDBJ whole genome shotgun (WGS) entry which is preliminary data.</text>
</comment>
<organism evidence="1 2">
    <name type="scientific">Leucogyrophana mollusca</name>
    <dbReference type="NCBI Taxonomy" id="85980"/>
    <lineage>
        <taxon>Eukaryota</taxon>
        <taxon>Fungi</taxon>
        <taxon>Dikarya</taxon>
        <taxon>Basidiomycota</taxon>
        <taxon>Agaricomycotina</taxon>
        <taxon>Agaricomycetes</taxon>
        <taxon>Agaricomycetidae</taxon>
        <taxon>Boletales</taxon>
        <taxon>Boletales incertae sedis</taxon>
        <taxon>Leucogyrophana</taxon>
    </lineage>
</organism>
<evidence type="ECO:0000313" key="2">
    <source>
        <dbReference type="Proteomes" id="UP000790709"/>
    </source>
</evidence>
<keyword evidence="2" id="KW-1185">Reference proteome</keyword>